<keyword evidence="3" id="KW-0238">DNA-binding</keyword>
<evidence type="ECO:0000259" key="5">
    <source>
        <dbReference type="PROSITE" id="PS50931"/>
    </source>
</evidence>
<comment type="caution">
    <text evidence="6">The sequence shown here is derived from an EMBL/GenBank/DDBJ whole genome shotgun (WGS) entry which is preliminary data.</text>
</comment>
<dbReference type="OrthoDB" id="63123at2"/>
<sequence>MEIDYIHEFVVLADTGNYMEAADKLFLTQSSLTRHIQKLEADLGVLLFDRSTRHIELNKYGNLFMPYARQISQLQKEYSTTFCNELNRERGTIRIGAIPVMAQYQITDILARFQQENRNFMLDIQEADSLKLIQMLRDEEIDFAVIRESDDASSAFCKIPITQDTLAALMPAGHPLAVKDHIELKQLYRDSFLLLGRDTFMYSLCVRECRSAGFEPHIAFTSNRVDNIIGLVSKGMGVGLLTKRPVMSANHSEIAVVDILPAITTTISLAYLPGKKLTAPQQQLVKIFESL</sequence>
<evidence type="ECO:0000256" key="3">
    <source>
        <dbReference type="ARBA" id="ARBA00023125"/>
    </source>
</evidence>
<dbReference type="Pfam" id="PF00126">
    <property type="entry name" value="HTH_1"/>
    <property type="match status" value="1"/>
</dbReference>
<evidence type="ECO:0000313" key="7">
    <source>
        <dbReference type="Proteomes" id="UP000037392"/>
    </source>
</evidence>
<organism evidence="6 7">
    <name type="scientific">[Clostridium] citroniae WAL-19142</name>
    <dbReference type="NCBI Taxonomy" id="742734"/>
    <lineage>
        <taxon>Bacteria</taxon>
        <taxon>Bacillati</taxon>
        <taxon>Bacillota</taxon>
        <taxon>Clostridia</taxon>
        <taxon>Lachnospirales</taxon>
        <taxon>Lachnospiraceae</taxon>
        <taxon>Enterocloster</taxon>
    </lineage>
</organism>
<dbReference type="PRINTS" id="PR00039">
    <property type="entry name" value="HTHLYSR"/>
</dbReference>
<dbReference type="InterPro" id="IPR036390">
    <property type="entry name" value="WH_DNA-bd_sf"/>
</dbReference>
<dbReference type="SUPFAM" id="SSF53850">
    <property type="entry name" value="Periplasmic binding protein-like II"/>
    <property type="match status" value="1"/>
</dbReference>
<feature type="domain" description="HTH lysR-type" evidence="5">
    <location>
        <begin position="1"/>
        <end position="58"/>
    </location>
</feature>
<dbReference type="PANTHER" id="PTHR30419:SF8">
    <property type="entry name" value="NITROGEN ASSIMILATION TRANSCRIPTIONAL ACTIVATOR-RELATED"/>
    <property type="match status" value="1"/>
</dbReference>
<dbReference type="AlphaFoldDB" id="A0A0J9BYC3"/>
<keyword evidence="2" id="KW-0805">Transcription regulation</keyword>
<comment type="similarity">
    <text evidence="1">Belongs to the LysR transcriptional regulatory family.</text>
</comment>
<dbReference type="GO" id="GO:0003700">
    <property type="term" value="F:DNA-binding transcription factor activity"/>
    <property type="evidence" value="ECO:0007669"/>
    <property type="project" value="InterPro"/>
</dbReference>
<name>A0A0J9BYC3_9FIRM</name>
<dbReference type="RefSeq" id="WP_048930500.1">
    <property type="nucleotide sequence ID" value="NZ_KQ235880.1"/>
</dbReference>
<dbReference type="InterPro" id="IPR000847">
    <property type="entry name" value="LysR_HTH_N"/>
</dbReference>
<reference evidence="6 7" key="1">
    <citation type="submission" date="2011-04" db="EMBL/GenBank/DDBJ databases">
        <title>The Genome Sequence of Clostridium citroniae WAL-19142.</title>
        <authorList>
            <consortium name="The Broad Institute Genome Sequencing Platform"/>
            <person name="Earl A."/>
            <person name="Ward D."/>
            <person name="Feldgarden M."/>
            <person name="Gevers D."/>
            <person name="Warren Y.A."/>
            <person name="Tyrrell K.L."/>
            <person name="Citron D.M."/>
            <person name="Goldstein E.J."/>
            <person name="Daigneault M."/>
            <person name="Allen-Vercoe E."/>
            <person name="Young S.K."/>
            <person name="Zeng Q."/>
            <person name="Gargeya S."/>
            <person name="Fitzgerald M."/>
            <person name="Haas B."/>
            <person name="Abouelleil A."/>
            <person name="Alvarado L."/>
            <person name="Arachchi H.M."/>
            <person name="Berlin A."/>
            <person name="Brown A."/>
            <person name="Chapman S.B."/>
            <person name="Chen Z."/>
            <person name="Dunbar C."/>
            <person name="Freedman E."/>
            <person name="Gearin G."/>
            <person name="Gellesch M."/>
            <person name="Goldberg J."/>
            <person name="Griggs A."/>
            <person name="Gujja S."/>
            <person name="Heilman E.R."/>
            <person name="Heiman D."/>
            <person name="Howarth C."/>
            <person name="Larson L."/>
            <person name="Lui A."/>
            <person name="MacDonald P.J."/>
            <person name="Mehta T."/>
            <person name="Montmayeur A."/>
            <person name="Murphy C."/>
            <person name="Neiman D."/>
            <person name="Pearson M."/>
            <person name="Priest M."/>
            <person name="Roberts A."/>
            <person name="Saif S."/>
            <person name="Shea T."/>
            <person name="Shenoy N."/>
            <person name="Sisk P."/>
            <person name="Stolte C."/>
            <person name="Sykes S."/>
            <person name="White J."/>
            <person name="Yandava C."/>
            <person name="Wortman J."/>
            <person name="Nusbaum C."/>
            <person name="Birren B."/>
        </authorList>
    </citation>
    <scope>NUCLEOTIDE SEQUENCE [LARGE SCALE GENOMIC DNA]</scope>
    <source>
        <strain evidence="6 7">WAL-19142</strain>
    </source>
</reference>
<evidence type="ECO:0000256" key="4">
    <source>
        <dbReference type="ARBA" id="ARBA00023163"/>
    </source>
</evidence>
<dbReference type="PANTHER" id="PTHR30419">
    <property type="entry name" value="HTH-TYPE TRANSCRIPTIONAL REGULATOR YBHD"/>
    <property type="match status" value="1"/>
</dbReference>
<gene>
    <name evidence="6" type="ORF">HMPREF9470_03824</name>
</gene>
<dbReference type="Pfam" id="PF03466">
    <property type="entry name" value="LysR_substrate"/>
    <property type="match status" value="1"/>
</dbReference>
<evidence type="ECO:0000256" key="1">
    <source>
        <dbReference type="ARBA" id="ARBA00009437"/>
    </source>
</evidence>
<dbReference type="GO" id="GO:0005829">
    <property type="term" value="C:cytosol"/>
    <property type="evidence" value="ECO:0007669"/>
    <property type="project" value="TreeGrafter"/>
</dbReference>
<dbReference type="PATRIC" id="fig|742734.4.peg.4101"/>
<evidence type="ECO:0000256" key="2">
    <source>
        <dbReference type="ARBA" id="ARBA00023015"/>
    </source>
</evidence>
<accession>A0A0J9BYC3</accession>
<protein>
    <recommendedName>
        <fullName evidence="5">HTH lysR-type domain-containing protein</fullName>
    </recommendedName>
</protein>
<dbReference type="InterPro" id="IPR050950">
    <property type="entry name" value="HTH-type_LysR_regulators"/>
</dbReference>
<dbReference type="InterPro" id="IPR005119">
    <property type="entry name" value="LysR_subst-bd"/>
</dbReference>
<dbReference type="Gene3D" id="1.10.10.10">
    <property type="entry name" value="Winged helix-like DNA-binding domain superfamily/Winged helix DNA-binding domain"/>
    <property type="match status" value="1"/>
</dbReference>
<dbReference type="PROSITE" id="PS50931">
    <property type="entry name" value="HTH_LYSR"/>
    <property type="match status" value="1"/>
</dbReference>
<evidence type="ECO:0000313" key="6">
    <source>
        <dbReference type="EMBL" id="KMW17171.1"/>
    </source>
</evidence>
<dbReference type="InterPro" id="IPR036388">
    <property type="entry name" value="WH-like_DNA-bd_sf"/>
</dbReference>
<dbReference type="SUPFAM" id="SSF46785">
    <property type="entry name" value="Winged helix' DNA-binding domain"/>
    <property type="match status" value="1"/>
</dbReference>
<dbReference type="Proteomes" id="UP000037392">
    <property type="component" value="Unassembled WGS sequence"/>
</dbReference>
<dbReference type="Gene3D" id="3.40.190.290">
    <property type="match status" value="1"/>
</dbReference>
<dbReference type="GO" id="GO:0003677">
    <property type="term" value="F:DNA binding"/>
    <property type="evidence" value="ECO:0007669"/>
    <property type="project" value="UniProtKB-KW"/>
</dbReference>
<dbReference type="GeneID" id="93162726"/>
<keyword evidence="4" id="KW-0804">Transcription</keyword>
<proteinExistence type="inferred from homology"/>
<dbReference type="CDD" id="cd05466">
    <property type="entry name" value="PBP2_LTTR_substrate"/>
    <property type="match status" value="1"/>
</dbReference>
<dbReference type="EMBL" id="ADLK01000028">
    <property type="protein sequence ID" value="KMW17171.1"/>
    <property type="molecule type" value="Genomic_DNA"/>
</dbReference>